<dbReference type="AlphaFoldDB" id="A0ABD3BG89"/>
<name>A0ABD3BG89_9LAMI</name>
<dbReference type="Pfam" id="PF03162">
    <property type="entry name" value="Y_phosphatase2"/>
    <property type="match status" value="1"/>
</dbReference>
<proteinExistence type="predicted"/>
<dbReference type="SUPFAM" id="SSF52799">
    <property type="entry name" value="(Phosphotyrosine protein) phosphatases II"/>
    <property type="match status" value="1"/>
</dbReference>
<reference evidence="5" key="1">
    <citation type="journal article" date="2024" name="IScience">
        <title>Strigolactones Initiate the Formation of Haustorium-like Structures in Castilleja.</title>
        <authorList>
            <person name="Buerger M."/>
            <person name="Peterson D."/>
            <person name="Chory J."/>
        </authorList>
    </citation>
    <scope>NUCLEOTIDE SEQUENCE [LARGE SCALE GENOMIC DNA]</scope>
</reference>
<dbReference type="Gene3D" id="3.90.190.10">
    <property type="entry name" value="Protein tyrosine phosphatase superfamily"/>
    <property type="match status" value="1"/>
</dbReference>
<keyword evidence="5" id="KW-1185">Reference proteome</keyword>
<dbReference type="GO" id="GO:0052847">
    <property type="term" value="F:inositol-1,5-bisdiphosphate-2,3,4,6-tetrakisphosphate 5-diphosphatase activity"/>
    <property type="evidence" value="ECO:0007669"/>
    <property type="project" value="UniProtKB-ARBA"/>
</dbReference>
<accession>A0ABD3BG89</accession>
<evidence type="ECO:0000256" key="3">
    <source>
        <dbReference type="ARBA" id="ARBA00048424"/>
    </source>
</evidence>
<dbReference type="InterPro" id="IPR016130">
    <property type="entry name" value="Tyr_Pase_AS"/>
</dbReference>
<evidence type="ECO:0000256" key="1">
    <source>
        <dbReference type="ARBA" id="ARBA00022801"/>
    </source>
</evidence>
<evidence type="ECO:0000313" key="4">
    <source>
        <dbReference type="EMBL" id="KAL3616317.1"/>
    </source>
</evidence>
<comment type="caution">
    <text evidence="4">The sequence shown here is derived from an EMBL/GenBank/DDBJ whole genome shotgun (WGS) entry which is preliminary data.</text>
</comment>
<dbReference type="PANTHER" id="PTHR31126">
    <property type="entry name" value="TYROSINE-PROTEIN PHOSPHATASE"/>
    <property type="match status" value="1"/>
</dbReference>
<gene>
    <name evidence="4" type="ORF">CASFOL_039707</name>
</gene>
<dbReference type="PANTHER" id="PTHR31126:SF56">
    <property type="entry name" value="TYROSINE-PROTEIN PHOSPHATASE DOMAIN-CONTAINING PROTEIN"/>
    <property type="match status" value="1"/>
</dbReference>
<dbReference type="GO" id="GO:0052845">
    <property type="term" value="F:inositol-5-diphosphate-1,2,3,4,6-pentakisphosphate diphosphatase activity"/>
    <property type="evidence" value="ECO:0007669"/>
    <property type="project" value="UniProtKB-ARBA"/>
</dbReference>
<dbReference type="Proteomes" id="UP001632038">
    <property type="component" value="Unassembled WGS sequence"/>
</dbReference>
<comment type="catalytic activity">
    <reaction evidence="3">
        <text>6-diphospho-1D-myo-inositol pentakisphosphate + H2O = 1D-myo-inositol hexakisphosphate + phosphate + H(+)</text>
        <dbReference type="Rhea" id="RHEA:79703"/>
        <dbReference type="ChEBI" id="CHEBI:15377"/>
        <dbReference type="ChEBI" id="CHEBI:15378"/>
        <dbReference type="ChEBI" id="CHEBI:43474"/>
        <dbReference type="ChEBI" id="CHEBI:58130"/>
        <dbReference type="ChEBI" id="CHEBI:230534"/>
        <dbReference type="EC" id="3.6.1.52"/>
    </reaction>
    <physiologicalReaction direction="left-to-right" evidence="3">
        <dbReference type="Rhea" id="RHEA:79704"/>
    </physiologicalReaction>
</comment>
<evidence type="ECO:0000313" key="5">
    <source>
        <dbReference type="Proteomes" id="UP001632038"/>
    </source>
</evidence>
<keyword evidence="1" id="KW-0378">Hydrolase</keyword>
<organism evidence="4 5">
    <name type="scientific">Castilleja foliolosa</name>
    <dbReference type="NCBI Taxonomy" id="1961234"/>
    <lineage>
        <taxon>Eukaryota</taxon>
        <taxon>Viridiplantae</taxon>
        <taxon>Streptophyta</taxon>
        <taxon>Embryophyta</taxon>
        <taxon>Tracheophyta</taxon>
        <taxon>Spermatophyta</taxon>
        <taxon>Magnoliopsida</taxon>
        <taxon>eudicotyledons</taxon>
        <taxon>Gunneridae</taxon>
        <taxon>Pentapetalae</taxon>
        <taxon>asterids</taxon>
        <taxon>lamiids</taxon>
        <taxon>Lamiales</taxon>
        <taxon>Orobanchaceae</taxon>
        <taxon>Pedicularideae</taxon>
        <taxon>Castillejinae</taxon>
        <taxon>Castilleja</taxon>
    </lineage>
</organism>
<dbReference type="EMBL" id="JAVIJP010000092">
    <property type="protein sequence ID" value="KAL3616317.1"/>
    <property type="molecule type" value="Genomic_DNA"/>
</dbReference>
<sequence length="182" mass="20826">MHHRYIYQYEHHPQLPLYNAYRLSAAADISPLKHATAAADDCENLLASDPSNTCARSLILKQMFLKQDGIRLFQFGVEGSKELSSGIPDDVISRALEVVFDETNYPLLIHCKRGKHRTGCLVGCFRKWQNWCLASIFDEYQRFAADKARVSDQRFHPQIRDCRNGSFYDSISYSGHIGLVHC</sequence>
<dbReference type="InterPro" id="IPR029021">
    <property type="entry name" value="Prot-tyrosine_phosphatase-like"/>
</dbReference>
<dbReference type="InterPro" id="IPR004861">
    <property type="entry name" value="Siw14-like"/>
</dbReference>
<dbReference type="PRINTS" id="PR01911">
    <property type="entry name" value="PFDSPHPHTASE"/>
</dbReference>
<dbReference type="PROSITE" id="PS00383">
    <property type="entry name" value="TYR_PHOSPHATASE_1"/>
    <property type="match status" value="1"/>
</dbReference>
<dbReference type="InterPro" id="IPR020428">
    <property type="entry name" value="PFA-DSPs"/>
</dbReference>
<comment type="catalytic activity">
    <reaction evidence="2">
        <text>3,5-bis(diphospho)-1D-myo-inositol 1,2,4,6-tetrakisphosphate + H2O = 3-diphospho-1D-myo-inositol 1,2,4,5,6-pentakisphosphate + phosphate + 2 H(+)</text>
        <dbReference type="Rhea" id="RHEA:56312"/>
        <dbReference type="ChEBI" id="CHEBI:15377"/>
        <dbReference type="ChEBI" id="CHEBI:15378"/>
        <dbReference type="ChEBI" id="CHEBI:43474"/>
        <dbReference type="ChEBI" id="CHEBI:140372"/>
        <dbReference type="ChEBI" id="CHEBI:140374"/>
        <dbReference type="EC" id="3.6.1.52"/>
    </reaction>
    <physiologicalReaction direction="left-to-right" evidence="2">
        <dbReference type="Rhea" id="RHEA:56313"/>
    </physiologicalReaction>
</comment>
<evidence type="ECO:0000256" key="2">
    <source>
        <dbReference type="ARBA" id="ARBA00047562"/>
    </source>
</evidence>
<protein>
    <submittedName>
        <fullName evidence="4">Uncharacterized protein</fullName>
    </submittedName>
</protein>